<dbReference type="InterPro" id="IPR013384">
    <property type="entry name" value="Flagell_FlgL"/>
</dbReference>
<keyword evidence="6" id="KW-0969">Cilium</keyword>
<dbReference type="EMBL" id="JANJZL010000008">
    <property type="protein sequence ID" value="MCR2044731.1"/>
    <property type="molecule type" value="Genomic_DNA"/>
</dbReference>
<dbReference type="PANTHER" id="PTHR42792">
    <property type="entry name" value="FLAGELLIN"/>
    <property type="match status" value="1"/>
</dbReference>
<dbReference type="InterPro" id="IPR001492">
    <property type="entry name" value="Flagellin"/>
</dbReference>
<gene>
    <name evidence="6" type="primary">flgL</name>
    <name evidence="6" type="ORF">NSA23_11500</name>
</gene>
<evidence type="ECO:0000313" key="7">
    <source>
        <dbReference type="Proteomes" id="UP001142078"/>
    </source>
</evidence>
<dbReference type="AlphaFoldDB" id="A0A9X2S850"/>
<dbReference type="Pfam" id="PF00700">
    <property type="entry name" value="Flagellin_C"/>
    <property type="match status" value="1"/>
</dbReference>
<dbReference type="GO" id="GO:0005198">
    <property type="term" value="F:structural molecule activity"/>
    <property type="evidence" value="ECO:0007669"/>
    <property type="project" value="InterPro"/>
</dbReference>
<accession>A0A9X2S850</accession>
<evidence type="ECO:0000256" key="1">
    <source>
        <dbReference type="ARBA" id="ARBA00004365"/>
    </source>
</evidence>
<dbReference type="RefSeq" id="WP_257490563.1">
    <property type="nucleotide sequence ID" value="NZ_JANJZL010000008.1"/>
</dbReference>
<dbReference type="SUPFAM" id="SSF64518">
    <property type="entry name" value="Phase 1 flagellin"/>
    <property type="match status" value="1"/>
</dbReference>
<name>A0A9X2S850_9FIRM</name>
<protein>
    <submittedName>
        <fullName evidence="6">Flagellar hook-associated protein FlgL</fullName>
    </submittedName>
</protein>
<dbReference type="Pfam" id="PF00669">
    <property type="entry name" value="Flagellin_N"/>
    <property type="match status" value="1"/>
</dbReference>
<dbReference type="Proteomes" id="UP001142078">
    <property type="component" value="Unassembled WGS sequence"/>
</dbReference>
<keyword evidence="6" id="KW-0966">Cell projection</keyword>
<keyword evidence="6" id="KW-0282">Flagellum</keyword>
<sequence>MRVTNNMIVGNLLYNLNQNLGRMDKINQQIASKRKFLVPSDDPIGASKSLKLNTDLSKINQYKRNVEDAEAWLNETESALVGIGSVLDRANDLAVQMSNETYSKEDLDKTREEVRQLKKHLIEIGNSTYAGRHIFTGYKTDKKLFDEDGNYIVDLRMNDLSEDSKKEIFEYNIGVSERVQVNTLGGKVFGIGKYDNDGNLIDPDYESDVSISDKSYLIAVFDQFEAALEDPENNKGEIDKTIGRIKQSMDQTLSVRAEIGAKMKRLELTKDKLDSQVLNTKELLSNNEDIDMAEASIRLKSEENVYRASLAVGMNIIQPSLVDFLR</sequence>
<dbReference type="InterPro" id="IPR001029">
    <property type="entry name" value="Flagellin_N"/>
</dbReference>
<comment type="similarity">
    <text evidence="2">Belongs to the bacterial flagellin family.</text>
</comment>
<dbReference type="GO" id="GO:0009424">
    <property type="term" value="C:bacterial-type flagellum hook"/>
    <property type="evidence" value="ECO:0007669"/>
    <property type="project" value="InterPro"/>
</dbReference>
<evidence type="ECO:0000256" key="2">
    <source>
        <dbReference type="ARBA" id="ARBA00005709"/>
    </source>
</evidence>
<evidence type="ECO:0000259" key="4">
    <source>
        <dbReference type="Pfam" id="PF00669"/>
    </source>
</evidence>
<evidence type="ECO:0000259" key="5">
    <source>
        <dbReference type="Pfam" id="PF00700"/>
    </source>
</evidence>
<feature type="domain" description="Flagellin N-terminal" evidence="4">
    <location>
        <begin position="4"/>
        <end position="140"/>
    </location>
</feature>
<dbReference type="Gene3D" id="1.20.1330.10">
    <property type="entry name" value="f41 fragment of flagellin, N-terminal domain"/>
    <property type="match status" value="1"/>
</dbReference>
<dbReference type="GO" id="GO:0071973">
    <property type="term" value="P:bacterial-type flagellum-dependent cell motility"/>
    <property type="evidence" value="ECO:0007669"/>
    <property type="project" value="InterPro"/>
</dbReference>
<dbReference type="PANTHER" id="PTHR42792:SF1">
    <property type="entry name" value="FLAGELLAR HOOK-ASSOCIATED PROTEIN 3"/>
    <property type="match status" value="1"/>
</dbReference>
<comment type="caution">
    <text evidence="6">The sequence shown here is derived from an EMBL/GenBank/DDBJ whole genome shotgun (WGS) entry which is preliminary data.</text>
</comment>
<organism evidence="6 7">
    <name type="scientific">Anaerosalibacter massiliensis</name>
    <dbReference type="NCBI Taxonomy" id="1347392"/>
    <lineage>
        <taxon>Bacteria</taxon>
        <taxon>Bacillati</taxon>
        <taxon>Bacillota</taxon>
        <taxon>Tissierellia</taxon>
        <taxon>Tissierellales</taxon>
        <taxon>Sporanaerobacteraceae</taxon>
        <taxon>Anaerosalibacter</taxon>
    </lineage>
</organism>
<evidence type="ECO:0000256" key="3">
    <source>
        <dbReference type="ARBA" id="ARBA00023143"/>
    </source>
</evidence>
<proteinExistence type="inferred from homology"/>
<reference evidence="6" key="1">
    <citation type="submission" date="2022-07" db="EMBL/GenBank/DDBJ databases">
        <title>Enhanced cultured diversity of the mouse gut microbiota enables custom-made synthetic communities.</title>
        <authorList>
            <person name="Afrizal A."/>
        </authorList>
    </citation>
    <scope>NUCLEOTIDE SEQUENCE</scope>
    <source>
        <strain evidence="6">DSM 29482</strain>
    </source>
</reference>
<evidence type="ECO:0000313" key="6">
    <source>
        <dbReference type="EMBL" id="MCR2044731.1"/>
    </source>
</evidence>
<keyword evidence="3" id="KW-0975">Bacterial flagellum</keyword>
<dbReference type="NCBIfam" id="TIGR02550">
    <property type="entry name" value="flagell_flgL"/>
    <property type="match status" value="1"/>
</dbReference>
<dbReference type="InterPro" id="IPR046358">
    <property type="entry name" value="Flagellin_C"/>
</dbReference>
<comment type="subcellular location">
    <subcellularLocation>
        <location evidence="1">Bacterial flagellum</location>
    </subcellularLocation>
</comment>
<keyword evidence="7" id="KW-1185">Reference proteome</keyword>
<feature type="domain" description="Flagellin C-terminal" evidence="5">
    <location>
        <begin position="244"/>
        <end position="312"/>
    </location>
</feature>